<evidence type="ECO:0000256" key="10">
    <source>
        <dbReference type="ARBA" id="ARBA00048116"/>
    </source>
</evidence>
<dbReference type="Gene3D" id="3.40.50.300">
    <property type="entry name" value="P-loop containing nucleotide triphosphate hydrolases"/>
    <property type="match status" value="1"/>
</dbReference>
<keyword evidence="6 11" id="KW-0418">Kinase</keyword>
<evidence type="ECO:0000256" key="4">
    <source>
        <dbReference type="ARBA" id="ARBA00022679"/>
    </source>
</evidence>
<proteinExistence type="inferred from homology"/>
<dbReference type="GO" id="GO:0005524">
    <property type="term" value="F:ATP binding"/>
    <property type="evidence" value="ECO:0007669"/>
    <property type="project" value="UniProtKB-KW"/>
</dbReference>
<dbReference type="PANTHER" id="PTHR23359">
    <property type="entry name" value="NUCLEOTIDE KINASE"/>
    <property type="match status" value="1"/>
</dbReference>
<dbReference type="GO" id="GO:0004017">
    <property type="term" value="F:AMP kinase activity"/>
    <property type="evidence" value="ECO:0007669"/>
    <property type="project" value="UniProtKB-EC"/>
</dbReference>
<dbReference type="NCBIfam" id="TIGR01359">
    <property type="entry name" value="UMP_CMP_kin_fam"/>
    <property type="match status" value="1"/>
</dbReference>
<keyword evidence="9" id="KW-0539">Nucleus</keyword>
<organism evidence="12 13">
    <name type="scientific">Nematostella vectensis</name>
    <name type="common">Starlet sea anemone</name>
    <dbReference type="NCBI Taxonomy" id="45351"/>
    <lineage>
        <taxon>Eukaryota</taxon>
        <taxon>Metazoa</taxon>
        <taxon>Cnidaria</taxon>
        <taxon>Anthozoa</taxon>
        <taxon>Hexacorallia</taxon>
        <taxon>Actiniaria</taxon>
        <taxon>Edwardsiidae</taxon>
        <taxon>Nematostella</taxon>
    </lineage>
</organism>
<evidence type="ECO:0000256" key="9">
    <source>
        <dbReference type="ARBA" id="ARBA00023242"/>
    </source>
</evidence>
<dbReference type="InParanoid" id="A7SBK8"/>
<keyword evidence="4 11" id="KW-0808">Transferase</keyword>
<evidence type="ECO:0000256" key="8">
    <source>
        <dbReference type="ARBA" id="ARBA00022975"/>
    </source>
</evidence>
<evidence type="ECO:0000313" key="13">
    <source>
        <dbReference type="Proteomes" id="UP000001593"/>
    </source>
</evidence>
<dbReference type="HAMAP" id="MF_00235">
    <property type="entry name" value="Adenylate_kinase_Adk"/>
    <property type="match status" value="1"/>
</dbReference>
<dbReference type="Pfam" id="PF00406">
    <property type="entry name" value="ADK"/>
    <property type="match status" value="1"/>
</dbReference>
<evidence type="ECO:0000256" key="2">
    <source>
        <dbReference type="ARBA" id="ARBA00012955"/>
    </source>
</evidence>
<evidence type="ECO:0000313" key="12">
    <source>
        <dbReference type="EMBL" id="EDO38863.1"/>
    </source>
</evidence>
<keyword evidence="7" id="KW-0067">ATP-binding</keyword>
<dbReference type="InterPro" id="IPR027417">
    <property type="entry name" value="P-loop_NTPase"/>
</dbReference>
<dbReference type="eggNOG" id="KOG3079">
    <property type="taxonomic scope" value="Eukaryota"/>
</dbReference>
<comment type="catalytic activity">
    <reaction evidence="10">
        <text>UMP + ATP = UDP + ADP</text>
        <dbReference type="Rhea" id="RHEA:24400"/>
        <dbReference type="ChEBI" id="CHEBI:30616"/>
        <dbReference type="ChEBI" id="CHEBI:57865"/>
        <dbReference type="ChEBI" id="CHEBI:58223"/>
        <dbReference type="ChEBI" id="CHEBI:456216"/>
        <dbReference type="EC" id="2.7.4.14"/>
    </reaction>
</comment>
<protein>
    <recommendedName>
        <fullName evidence="2">adenylate kinase</fullName>
        <ecNumber evidence="2">2.7.4.3</ecNumber>
    </recommendedName>
</protein>
<dbReference type="SUPFAM" id="SSF52540">
    <property type="entry name" value="P-loop containing nucleoside triphosphate hydrolases"/>
    <property type="match status" value="1"/>
</dbReference>
<comment type="subcellular location">
    <subcellularLocation>
        <location evidence="1">Cytoplasm</location>
    </subcellularLocation>
</comment>
<evidence type="ECO:0000256" key="1">
    <source>
        <dbReference type="ARBA" id="ARBA00004496"/>
    </source>
</evidence>
<dbReference type="GO" id="GO:0005634">
    <property type="term" value="C:nucleus"/>
    <property type="evidence" value="ECO:0000318"/>
    <property type="project" value="GO_Central"/>
</dbReference>
<dbReference type="GO" id="GO:0005737">
    <property type="term" value="C:cytoplasm"/>
    <property type="evidence" value="ECO:0000318"/>
    <property type="project" value="GO_Central"/>
</dbReference>
<evidence type="ECO:0000256" key="11">
    <source>
        <dbReference type="RuleBase" id="RU003330"/>
    </source>
</evidence>
<keyword evidence="5" id="KW-0547">Nucleotide-binding</keyword>
<dbReference type="EC" id="2.7.4.3" evidence="2"/>
<keyword evidence="3" id="KW-0963">Cytoplasm</keyword>
<dbReference type="GO" id="GO:0046705">
    <property type="term" value="P:CDP biosynthetic process"/>
    <property type="evidence" value="ECO:0000318"/>
    <property type="project" value="GO_Central"/>
</dbReference>
<reference evidence="12 13" key="1">
    <citation type="journal article" date="2007" name="Science">
        <title>Sea anemone genome reveals ancestral eumetazoan gene repertoire and genomic organization.</title>
        <authorList>
            <person name="Putnam N.H."/>
            <person name="Srivastava M."/>
            <person name="Hellsten U."/>
            <person name="Dirks B."/>
            <person name="Chapman J."/>
            <person name="Salamov A."/>
            <person name="Terry A."/>
            <person name="Shapiro H."/>
            <person name="Lindquist E."/>
            <person name="Kapitonov V.V."/>
            <person name="Jurka J."/>
            <person name="Genikhovich G."/>
            <person name="Grigoriev I.V."/>
            <person name="Lucas S.M."/>
            <person name="Steele R.E."/>
            <person name="Finnerty J.R."/>
            <person name="Technau U."/>
            <person name="Martindale M.Q."/>
            <person name="Rokhsar D.S."/>
        </authorList>
    </citation>
    <scope>NUCLEOTIDE SEQUENCE [LARGE SCALE GENOMIC DNA]</scope>
    <source>
        <strain evidence="13">CH2 X CH6</strain>
    </source>
</reference>
<dbReference type="EMBL" id="DS469617">
    <property type="protein sequence ID" value="EDO38863.1"/>
    <property type="molecule type" value="Genomic_DNA"/>
</dbReference>
<dbReference type="AlphaFoldDB" id="A7SBK8"/>
<dbReference type="HAMAP" id="MF_03172">
    <property type="entry name" value="Adenylate_kinase_UMP_CMP_kin"/>
    <property type="match status" value="1"/>
</dbReference>
<sequence>PVYIITLGGPGAGKGTICDSVVKKYNYCHLSAGDLLREEVTRGNERGQMITEMMREGKLVPKEITIGLLQDAMREHKDMPGFLIDGFPRDIDQGITFEEQVTDSDFVLYLECTEEVMQERLLKRAETSGRPDDNIETIKKRFVTFLEKTVPVVEHYEKQSKAHRIDASRPLEEVYNAISSLFAELPKLERRRKKGT</sequence>
<keyword evidence="8" id="KW-0665">Pyrimidine biosynthesis</keyword>
<dbReference type="GO" id="GO:0006207">
    <property type="term" value="P:'de novo' pyrimidine nucleobase biosynthetic process"/>
    <property type="evidence" value="ECO:0007669"/>
    <property type="project" value="InterPro"/>
</dbReference>
<gene>
    <name evidence="12" type="ORF">NEMVEDRAFT_v1g112449</name>
</gene>
<keyword evidence="13" id="KW-1185">Reference proteome</keyword>
<name>A7SBK8_NEMVE</name>
<dbReference type="STRING" id="45351.A7SBK8"/>
<dbReference type="PRINTS" id="PR00094">
    <property type="entry name" value="ADENYLTKNASE"/>
</dbReference>
<dbReference type="InterPro" id="IPR006266">
    <property type="entry name" value="UMP_CMP_kinase"/>
</dbReference>
<evidence type="ECO:0000256" key="5">
    <source>
        <dbReference type="ARBA" id="ARBA00022741"/>
    </source>
</evidence>
<dbReference type="Proteomes" id="UP000001593">
    <property type="component" value="Unassembled WGS sequence"/>
</dbReference>
<feature type="non-terminal residue" evidence="12">
    <location>
        <position position="1"/>
    </location>
</feature>
<dbReference type="OMA" id="IHHISIG"/>
<evidence type="ECO:0000256" key="6">
    <source>
        <dbReference type="ARBA" id="ARBA00022777"/>
    </source>
</evidence>
<dbReference type="HOGENOM" id="CLU_032354_0_3_1"/>
<dbReference type="CDD" id="cd01428">
    <property type="entry name" value="ADK"/>
    <property type="match status" value="1"/>
</dbReference>
<dbReference type="FunFam" id="3.40.50.300:FF:000315">
    <property type="entry name" value="Adenylate kinase 1"/>
    <property type="match status" value="1"/>
</dbReference>
<dbReference type="InterPro" id="IPR000850">
    <property type="entry name" value="Adenylat/UMP-CMP_kin"/>
</dbReference>
<dbReference type="GO" id="GO:0006225">
    <property type="term" value="P:UDP biosynthetic process"/>
    <property type="evidence" value="ECO:0000318"/>
    <property type="project" value="GO_Central"/>
</dbReference>
<dbReference type="InterPro" id="IPR033690">
    <property type="entry name" value="Adenylat_kinase_CS"/>
</dbReference>
<evidence type="ECO:0000256" key="3">
    <source>
        <dbReference type="ARBA" id="ARBA00022490"/>
    </source>
</evidence>
<evidence type="ECO:0000256" key="7">
    <source>
        <dbReference type="ARBA" id="ARBA00022840"/>
    </source>
</evidence>
<comment type="similarity">
    <text evidence="11">Belongs to the adenylate kinase family.</text>
</comment>
<dbReference type="PhylomeDB" id="A7SBK8"/>
<accession>A7SBK8</accession>
<dbReference type="GO" id="GO:0033862">
    <property type="term" value="F:UMP kinase activity"/>
    <property type="evidence" value="ECO:0000318"/>
    <property type="project" value="GO_Central"/>
</dbReference>
<dbReference type="PROSITE" id="PS00113">
    <property type="entry name" value="ADENYLATE_KINASE"/>
    <property type="match status" value="1"/>
</dbReference>